<evidence type="ECO:0000313" key="4">
    <source>
        <dbReference type="Proteomes" id="UP000776983"/>
    </source>
</evidence>
<reference evidence="3 4" key="1">
    <citation type="submission" date="2020-07" db="EMBL/GenBank/DDBJ databases">
        <title>Pusillimonas sp. nov., isolated from poultry manure in Taiwan.</title>
        <authorList>
            <person name="Lin S.-Y."/>
            <person name="Tang Y.-S."/>
            <person name="Young C.-C."/>
        </authorList>
    </citation>
    <scope>NUCLEOTIDE SEQUENCE [LARGE SCALE GENOMIC DNA]</scope>
    <source>
        <strain evidence="3 4">CC-YST705</strain>
    </source>
</reference>
<feature type="transmembrane region" description="Helical" evidence="1">
    <location>
        <begin position="32"/>
        <end position="49"/>
    </location>
</feature>
<dbReference type="PANTHER" id="PTHR34220:SF7">
    <property type="entry name" value="SENSOR HISTIDINE KINASE YPDA"/>
    <property type="match status" value="1"/>
</dbReference>
<keyword evidence="1" id="KW-0472">Membrane</keyword>
<evidence type="ECO:0000256" key="1">
    <source>
        <dbReference type="SAM" id="Phobius"/>
    </source>
</evidence>
<sequence>MASLGSKAMHSTSTSRDFLKGDTVKSFWRAQVAVWGVFATVGFVSRFAIFENIEAAWWLTLCQESLGFTLTSVAAVLYWRRRSKAYSPVLVGVCVILLCLGTSALLTATGYAIHNLMVPEIIKAVPHQQFKLGFFYYMGILSIWSLIYFGASAELAARTERLSKMQAESRALKLELERLQQQIEPHFLFNSLNTIVAEISDRPAIAEEMTRRLAAYLRYSLDKQGRGLSRLEEEIEAAETYVRILALRFDTRLECQCRIDPATLNKELPHMTLQGLVENAIKHSMRAEHECFQINIDTRMQGEELVIQVSNPGILKAPFDLANGGGGLGNLCRRLALRYPDRFKFSLDQRAGRIVAEIRMNGDPEML</sequence>
<accession>A0ABS8CC86</accession>
<organism evidence="3 4">
    <name type="scientific">Mesopusillimonas faecipullorum</name>
    <dbReference type="NCBI Taxonomy" id="2755040"/>
    <lineage>
        <taxon>Bacteria</taxon>
        <taxon>Pseudomonadati</taxon>
        <taxon>Pseudomonadota</taxon>
        <taxon>Betaproteobacteria</taxon>
        <taxon>Burkholderiales</taxon>
        <taxon>Alcaligenaceae</taxon>
        <taxon>Mesopusillimonas</taxon>
    </lineage>
</organism>
<name>A0ABS8CC86_9BURK</name>
<gene>
    <name evidence="3" type="ORF">H0484_07615</name>
</gene>
<protein>
    <submittedName>
        <fullName evidence="3">Histidine kinase</fullName>
    </submittedName>
</protein>
<evidence type="ECO:0000313" key="3">
    <source>
        <dbReference type="EMBL" id="MCB5363613.1"/>
    </source>
</evidence>
<feature type="transmembrane region" description="Helical" evidence="1">
    <location>
        <begin position="134"/>
        <end position="157"/>
    </location>
</feature>
<keyword evidence="3" id="KW-0808">Transferase</keyword>
<dbReference type="InterPro" id="IPR050640">
    <property type="entry name" value="Bact_2-comp_sensor_kinase"/>
</dbReference>
<dbReference type="PANTHER" id="PTHR34220">
    <property type="entry name" value="SENSOR HISTIDINE KINASE YPDA"/>
    <property type="match status" value="1"/>
</dbReference>
<feature type="transmembrane region" description="Helical" evidence="1">
    <location>
        <begin position="55"/>
        <end position="77"/>
    </location>
</feature>
<evidence type="ECO:0000259" key="2">
    <source>
        <dbReference type="Pfam" id="PF06580"/>
    </source>
</evidence>
<dbReference type="SUPFAM" id="SSF55874">
    <property type="entry name" value="ATPase domain of HSP90 chaperone/DNA topoisomerase II/histidine kinase"/>
    <property type="match status" value="1"/>
</dbReference>
<feature type="transmembrane region" description="Helical" evidence="1">
    <location>
        <begin position="89"/>
        <end position="114"/>
    </location>
</feature>
<dbReference type="EMBL" id="JACDXW010000003">
    <property type="protein sequence ID" value="MCB5363613.1"/>
    <property type="molecule type" value="Genomic_DNA"/>
</dbReference>
<dbReference type="Proteomes" id="UP000776983">
    <property type="component" value="Unassembled WGS sequence"/>
</dbReference>
<dbReference type="Pfam" id="PF06580">
    <property type="entry name" value="His_kinase"/>
    <property type="match status" value="1"/>
</dbReference>
<keyword evidence="3" id="KW-0418">Kinase</keyword>
<keyword evidence="1" id="KW-0812">Transmembrane</keyword>
<keyword evidence="1" id="KW-1133">Transmembrane helix</keyword>
<keyword evidence="4" id="KW-1185">Reference proteome</keyword>
<proteinExistence type="predicted"/>
<dbReference type="InterPro" id="IPR010559">
    <property type="entry name" value="Sig_transdc_His_kin_internal"/>
</dbReference>
<comment type="caution">
    <text evidence="3">The sequence shown here is derived from an EMBL/GenBank/DDBJ whole genome shotgun (WGS) entry which is preliminary data.</text>
</comment>
<dbReference type="GO" id="GO:0016301">
    <property type="term" value="F:kinase activity"/>
    <property type="evidence" value="ECO:0007669"/>
    <property type="project" value="UniProtKB-KW"/>
</dbReference>
<dbReference type="InterPro" id="IPR036890">
    <property type="entry name" value="HATPase_C_sf"/>
</dbReference>
<feature type="domain" description="Signal transduction histidine kinase internal region" evidence="2">
    <location>
        <begin position="175"/>
        <end position="253"/>
    </location>
</feature>
<dbReference type="Gene3D" id="3.30.565.10">
    <property type="entry name" value="Histidine kinase-like ATPase, C-terminal domain"/>
    <property type="match status" value="1"/>
</dbReference>